<organism evidence="4">
    <name type="scientific">Oppiella nova</name>
    <dbReference type="NCBI Taxonomy" id="334625"/>
    <lineage>
        <taxon>Eukaryota</taxon>
        <taxon>Metazoa</taxon>
        <taxon>Ecdysozoa</taxon>
        <taxon>Arthropoda</taxon>
        <taxon>Chelicerata</taxon>
        <taxon>Arachnida</taxon>
        <taxon>Acari</taxon>
        <taxon>Acariformes</taxon>
        <taxon>Sarcoptiformes</taxon>
        <taxon>Oribatida</taxon>
        <taxon>Brachypylina</taxon>
        <taxon>Oppioidea</taxon>
        <taxon>Oppiidae</taxon>
        <taxon>Oppiella</taxon>
    </lineage>
</organism>
<feature type="repeat" description="RCC1" evidence="2">
    <location>
        <begin position="94"/>
        <end position="143"/>
    </location>
</feature>
<dbReference type="EMBL" id="OC930747">
    <property type="protein sequence ID" value="CAD7658827.1"/>
    <property type="molecule type" value="Genomic_DNA"/>
</dbReference>
<evidence type="ECO:0000313" key="5">
    <source>
        <dbReference type="Proteomes" id="UP000728032"/>
    </source>
</evidence>
<feature type="domain" description="BTB" evidence="3">
    <location>
        <begin position="369"/>
        <end position="435"/>
    </location>
</feature>
<dbReference type="SMART" id="SM00225">
    <property type="entry name" value="BTB"/>
    <property type="match status" value="1"/>
</dbReference>
<dbReference type="Gene3D" id="3.30.710.10">
    <property type="entry name" value="Potassium Channel Kv1.1, Chain A"/>
    <property type="match status" value="1"/>
</dbReference>
<dbReference type="Pfam" id="PF25390">
    <property type="entry name" value="WD40_RLD"/>
    <property type="match status" value="1"/>
</dbReference>
<keyword evidence="5" id="KW-1185">Reference proteome</keyword>
<dbReference type="Pfam" id="PF00651">
    <property type="entry name" value="BTB"/>
    <property type="match status" value="1"/>
</dbReference>
<feature type="repeat" description="RCC1" evidence="2">
    <location>
        <begin position="249"/>
        <end position="301"/>
    </location>
</feature>
<dbReference type="Gene3D" id="2.130.10.30">
    <property type="entry name" value="Regulator of chromosome condensation 1/beta-lactamase-inhibitor protein II"/>
    <property type="match status" value="2"/>
</dbReference>
<evidence type="ECO:0000259" key="3">
    <source>
        <dbReference type="PROSITE" id="PS50097"/>
    </source>
</evidence>
<evidence type="ECO:0000256" key="2">
    <source>
        <dbReference type="PROSITE-ProRule" id="PRU00235"/>
    </source>
</evidence>
<dbReference type="PANTHER" id="PTHR22872">
    <property type="entry name" value="BTK-BINDING PROTEIN-RELATED"/>
    <property type="match status" value="1"/>
</dbReference>
<dbReference type="PROSITE" id="PS50097">
    <property type="entry name" value="BTB"/>
    <property type="match status" value="1"/>
</dbReference>
<evidence type="ECO:0000313" key="4">
    <source>
        <dbReference type="EMBL" id="CAD7658827.1"/>
    </source>
</evidence>
<dbReference type="PRINTS" id="PR00633">
    <property type="entry name" value="RCCNDNSATION"/>
</dbReference>
<dbReference type="PROSITE" id="PS50012">
    <property type="entry name" value="RCC1_3"/>
    <property type="match status" value="4"/>
</dbReference>
<dbReference type="SUPFAM" id="SSF50985">
    <property type="entry name" value="RCC1/BLIP-II"/>
    <property type="match status" value="1"/>
</dbReference>
<proteinExistence type="predicted"/>
<dbReference type="EMBL" id="CAJPVJ010015922">
    <property type="protein sequence ID" value="CAG2176013.1"/>
    <property type="molecule type" value="Genomic_DNA"/>
</dbReference>
<evidence type="ECO:0000256" key="1">
    <source>
        <dbReference type="ARBA" id="ARBA00022737"/>
    </source>
</evidence>
<dbReference type="CDD" id="cd18298">
    <property type="entry name" value="BTB_POZ_RCBTB1_2"/>
    <property type="match status" value="1"/>
</dbReference>
<dbReference type="PANTHER" id="PTHR22872:SF10">
    <property type="entry name" value="ULTRAVIOLET-B RECEPTOR UVR8"/>
    <property type="match status" value="1"/>
</dbReference>
<feature type="repeat" description="RCC1" evidence="2">
    <location>
        <begin position="144"/>
        <end position="196"/>
    </location>
</feature>
<dbReference type="OrthoDB" id="10051363at2759"/>
<dbReference type="InterPro" id="IPR000408">
    <property type="entry name" value="Reg_chr_condens"/>
</dbReference>
<dbReference type="InterPro" id="IPR000210">
    <property type="entry name" value="BTB/POZ_dom"/>
</dbReference>
<dbReference type="SUPFAM" id="SSF54695">
    <property type="entry name" value="POZ domain"/>
    <property type="match status" value="1"/>
</dbReference>
<accession>A0A7R9MEQ7</accession>
<keyword evidence="1" id="KW-0677">Repeat</keyword>
<dbReference type="InterPro" id="IPR058923">
    <property type="entry name" value="RCC1-like_dom"/>
</dbReference>
<dbReference type="InterPro" id="IPR051625">
    <property type="entry name" value="Signaling_Regulatory_Domain"/>
</dbReference>
<reference evidence="4" key="1">
    <citation type="submission" date="2020-11" db="EMBL/GenBank/DDBJ databases">
        <authorList>
            <person name="Tran Van P."/>
        </authorList>
    </citation>
    <scope>NUCLEOTIDE SEQUENCE</scope>
</reference>
<protein>
    <recommendedName>
        <fullName evidence="3">BTB domain-containing protein</fullName>
    </recommendedName>
</protein>
<sequence>MASNGSVSHTIHTNLWSEDNCVKRESIDRWMAFCAIDSQLKANIRMFCVFDMNSETEAVVVTKEDEVFSVNVSAVSVTQLQTLSHKGVIQVSAGLYHLCALTTDGQLGIGSTTSSAEPLKVSLNEKVVDISCGNYHTLALTDAGHVYGWGYNGNGQVGNGTDSAQSVPIRVKGALESCRVVSITCGGHHSIAVSDTGAVYSWGCNGEGQLGLGHQTNQTTPVLITHLDHKPICRVVCGYRHTMLLSKDGIIYMFGLCDRGQLGTDNTTNQSTPIQLDNSLGPFRDIAANMGTNISAAITVDGVGYVWGGCQPPNGNVLKPMKTIYDSLHDIFAIFSKPTVSSKMVVLSDVSDNLLVTQIRQAFDDPNTSNFKIIVEGKPIHVHKDILRIRCQHFRSLFSNWTQGNKKELELTQYSYDMYKEFLRYLYTGEVCVAPDVGIELLDLAESYCETDLKLRCVRLIRNGITVDNV</sequence>
<feature type="non-terminal residue" evidence="4">
    <location>
        <position position="1"/>
    </location>
</feature>
<dbReference type="InterPro" id="IPR011333">
    <property type="entry name" value="SKP1/BTB/POZ_sf"/>
</dbReference>
<name>A0A7R9MEQ7_9ACAR</name>
<dbReference type="InterPro" id="IPR009091">
    <property type="entry name" value="RCC1/BLIP-II"/>
</dbReference>
<dbReference type="Proteomes" id="UP000728032">
    <property type="component" value="Unassembled WGS sequence"/>
</dbReference>
<dbReference type="PROSITE" id="PS00626">
    <property type="entry name" value="RCC1_2"/>
    <property type="match status" value="2"/>
</dbReference>
<feature type="repeat" description="RCC1" evidence="2">
    <location>
        <begin position="197"/>
        <end position="248"/>
    </location>
</feature>
<dbReference type="AlphaFoldDB" id="A0A7R9MEQ7"/>
<gene>
    <name evidence="4" type="ORF">ONB1V03_LOCUS15447</name>
</gene>